<feature type="region of interest" description="Disordered" evidence="1">
    <location>
        <begin position="186"/>
        <end position="215"/>
    </location>
</feature>
<feature type="region of interest" description="Disordered" evidence="1">
    <location>
        <begin position="67"/>
        <end position="136"/>
    </location>
</feature>
<feature type="compositionally biased region" description="Basic and acidic residues" evidence="1">
    <location>
        <begin position="94"/>
        <end position="105"/>
    </location>
</feature>
<name>A0A2Z7BTM7_9LAMI</name>
<proteinExistence type="predicted"/>
<evidence type="ECO:0000256" key="1">
    <source>
        <dbReference type="SAM" id="MobiDB-lite"/>
    </source>
</evidence>
<organism evidence="2 3">
    <name type="scientific">Dorcoceras hygrometricum</name>
    <dbReference type="NCBI Taxonomy" id="472368"/>
    <lineage>
        <taxon>Eukaryota</taxon>
        <taxon>Viridiplantae</taxon>
        <taxon>Streptophyta</taxon>
        <taxon>Embryophyta</taxon>
        <taxon>Tracheophyta</taxon>
        <taxon>Spermatophyta</taxon>
        <taxon>Magnoliopsida</taxon>
        <taxon>eudicotyledons</taxon>
        <taxon>Gunneridae</taxon>
        <taxon>Pentapetalae</taxon>
        <taxon>asterids</taxon>
        <taxon>lamiids</taxon>
        <taxon>Lamiales</taxon>
        <taxon>Gesneriaceae</taxon>
        <taxon>Didymocarpoideae</taxon>
        <taxon>Trichosporeae</taxon>
        <taxon>Loxocarpinae</taxon>
        <taxon>Dorcoceras</taxon>
    </lineage>
</organism>
<feature type="compositionally biased region" description="Gly residues" evidence="1">
    <location>
        <begin position="115"/>
        <end position="130"/>
    </location>
</feature>
<evidence type="ECO:0000313" key="2">
    <source>
        <dbReference type="EMBL" id="KZV35455.1"/>
    </source>
</evidence>
<dbReference type="EMBL" id="KV004580">
    <property type="protein sequence ID" value="KZV35455.1"/>
    <property type="molecule type" value="Genomic_DNA"/>
</dbReference>
<accession>A0A2Z7BTM7</accession>
<dbReference type="AlphaFoldDB" id="A0A2Z7BTM7"/>
<evidence type="ECO:0000313" key="3">
    <source>
        <dbReference type="Proteomes" id="UP000250235"/>
    </source>
</evidence>
<gene>
    <name evidence="2" type="ORF">F511_18022</name>
</gene>
<dbReference type="Proteomes" id="UP000250235">
    <property type="component" value="Unassembled WGS sequence"/>
</dbReference>
<reference evidence="2 3" key="1">
    <citation type="journal article" date="2015" name="Proc. Natl. Acad. Sci. U.S.A.">
        <title>The resurrection genome of Boea hygrometrica: A blueprint for survival of dehydration.</title>
        <authorList>
            <person name="Xiao L."/>
            <person name="Yang G."/>
            <person name="Zhang L."/>
            <person name="Yang X."/>
            <person name="Zhao S."/>
            <person name="Ji Z."/>
            <person name="Zhou Q."/>
            <person name="Hu M."/>
            <person name="Wang Y."/>
            <person name="Chen M."/>
            <person name="Xu Y."/>
            <person name="Jin H."/>
            <person name="Xiao X."/>
            <person name="Hu G."/>
            <person name="Bao F."/>
            <person name="Hu Y."/>
            <person name="Wan P."/>
            <person name="Li L."/>
            <person name="Deng X."/>
            <person name="Kuang T."/>
            <person name="Xiang C."/>
            <person name="Zhu J.K."/>
            <person name="Oliver M.J."/>
            <person name="He Y."/>
        </authorList>
    </citation>
    <scope>NUCLEOTIDE SEQUENCE [LARGE SCALE GENOMIC DNA]</scope>
    <source>
        <strain evidence="3">cv. XS01</strain>
    </source>
</reference>
<sequence length="373" mass="42040">MQPRAQFRATIARRLTSGDAHQPTKRRPTRISYAASNARRRPSPLIIARQARGAAAAELFSVDCDRYRQSGPRPEPRLLPQPALEALTNSARTDSPRKTRPERFPAKRWRRRAAHGGGVRIGDGFGSGPTGPGPTDEHSFHLHHRDFTVTPIADQIGPIYSVSETKYYDLKNHFSEPQCKMTVFPLNSGKPRDTASRGPTTIVAPESQSRTCPTDHDSIGYPRMLRAVNPRQRCIDFYIHWGITQSRRLMTPKYSVLGASCQCGQILEEADGEEQFWFGVWFQALISWARSGTTTRYKAVAAFCLAEIRASLVVCHELLAVRSRECFLLSAVSLELSKRMAPVGLSFELCCWYCMWDDWVALVLRTAMWPPIH</sequence>
<protein>
    <submittedName>
        <fullName evidence="2">Uncharacterized protein</fullName>
    </submittedName>
</protein>
<keyword evidence="3" id="KW-1185">Reference proteome</keyword>
<feature type="region of interest" description="Disordered" evidence="1">
    <location>
        <begin position="15"/>
        <end position="39"/>
    </location>
</feature>